<sequence length="1056" mass="114943">MPGLARKLTIHASPDGLIIHPQNISKGLIRINDPQPKNPHSHTRSPSASALATAPVRIRYGDGAISTVARSSLAAGGVGDLAGLVREGEAFEAFGVVGLIRVFRHIYLVTITGREQVASIPYRGGTAPVYVITDVALTPCTSHEEARAAVSKTSAALRKAQQHQKGRLSSDSASSRSSKAASANNSSGDDESSPEGDDNENAIEGEVDDDDVVAGQGKQGGPSSSAAAPETGDPPSRRSSIAQDVIERRGSYGRFAKKWFSRSGWAIDQKRMMGLSSSATGNDSSDSLPSSIKKASIGGKTAGPSAGRNGTDMPDGSEAAVRLLPKLLRTSQMLFGSSRTFFFSYECDITRSVAAEVARTPPPSPLVPLHRLVDQTYFWNRHVLQPFIDAGLDSLALPLMQGFVGQRTFIVDSQPPQVDPDGGGGTGGGGGGGSKKGKVVVKESVELEDFGSRAASPTPPEPSMRPTERKFDITVISRRSTKRAGLRYLRRGIDEEGNVANCVETEQILSPAGVPWDGPNVKVHSFVQTRGSIPLFFTQSPYSLKPVPVMQHSEETNFSALKKHFEGLKRQYGSVQVVNLVEKQGVEAPIAEAYQRNIQRLNEEELQKDSDKVAFEWFDFHAVCRGMKFENVALLLESLRGKLEGFGSTVLAGGQLVSRQQGILRTNCMDCLDRTNVCQSSFAKHMLEVQLQEEGFDLTIQQDQQQVWFNTLWADNGDAISKQYASTGAMKGDYTRTRKRDYRGALTDAGLSLTRLFNGMFNDFFLQASIDFLLGNVTALVFEEFETTMMTKDPAVSMQNMRQQAIELCQKRVVADEKEEFIGGWTLLTPKTPDTVRCTNPDMEEAVLLLTDVALYLCRFDWSLDKVSSFERVDLAHVTKIQFGTYITSTIAPSHLDEMRNIGIVIEYRPGTTDITRVNTRSLSSNLGTGLESVEQAPAQSAFANFLSRRPQSTVPSPRKIALKALYSQTSVADPLAQDKADEPGAITRLSEVQQMLVIATEIERWAIMNQPREAGSNAAEPSLIERGDIVSVAEAKKNTGLFEQLGHSIKKLVWA</sequence>
<dbReference type="InterPro" id="IPR002013">
    <property type="entry name" value="SAC_dom"/>
</dbReference>
<name>G0SGL9_CHATD</name>
<feature type="compositionally biased region" description="Low complexity" evidence="1">
    <location>
        <begin position="275"/>
        <end position="288"/>
    </location>
</feature>
<evidence type="ECO:0000256" key="1">
    <source>
        <dbReference type="SAM" id="MobiDB-lite"/>
    </source>
</evidence>
<dbReference type="InterPro" id="IPR022158">
    <property type="entry name" value="Inositol_phosphatase"/>
</dbReference>
<feature type="compositionally biased region" description="Gly residues" evidence="1">
    <location>
        <begin position="421"/>
        <end position="434"/>
    </location>
</feature>
<feature type="domain" description="SAC" evidence="2">
    <location>
        <begin position="337"/>
        <end position="726"/>
    </location>
</feature>
<dbReference type="PANTHER" id="PTHR45662:SF7">
    <property type="entry name" value="SACI DOMAIN PROTEIN (AFU_ORTHOLOGUE AFUA_1G15890)"/>
    <property type="match status" value="1"/>
</dbReference>
<gene>
    <name evidence="4" type="ORF">CTHT_0066800</name>
</gene>
<organism evidence="5">
    <name type="scientific">Chaetomium thermophilum (strain DSM 1495 / CBS 144.50 / IMI 039719)</name>
    <name type="common">Thermochaetoides thermophila</name>
    <dbReference type="NCBI Taxonomy" id="759272"/>
    <lineage>
        <taxon>Eukaryota</taxon>
        <taxon>Fungi</taxon>
        <taxon>Dikarya</taxon>
        <taxon>Ascomycota</taxon>
        <taxon>Pezizomycotina</taxon>
        <taxon>Sordariomycetes</taxon>
        <taxon>Sordariomycetidae</taxon>
        <taxon>Sordariales</taxon>
        <taxon>Chaetomiaceae</taxon>
        <taxon>Thermochaetoides</taxon>
    </lineage>
</organism>
<feature type="compositionally biased region" description="Acidic residues" evidence="1">
    <location>
        <begin position="188"/>
        <end position="212"/>
    </location>
</feature>
<accession>G0SGL9</accession>
<dbReference type="EMBL" id="GL988047">
    <property type="protein sequence ID" value="EGS17358.1"/>
    <property type="molecule type" value="Genomic_DNA"/>
</dbReference>
<dbReference type="GO" id="GO:0046856">
    <property type="term" value="P:phosphatidylinositol dephosphorylation"/>
    <property type="evidence" value="ECO:0007669"/>
    <property type="project" value="TreeGrafter"/>
</dbReference>
<dbReference type="Pfam" id="PF02383">
    <property type="entry name" value="Syja_N"/>
    <property type="match status" value="1"/>
</dbReference>
<dbReference type="GeneID" id="18260718"/>
<keyword evidence="5" id="KW-1185">Reference proteome</keyword>
<dbReference type="OMA" id="YFWNRHL"/>
<dbReference type="GO" id="GO:0005783">
    <property type="term" value="C:endoplasmic reticulum"/>
    <property type="evidence" value="ECO:0007669"/>
    <property type="project" value="TreeGrafter"/>
</dbReference>
<proteinExistence type="predicted"/>
<evidence type="ECO:0000259" key="2">
    <source>
        <dbReference type="PROSITE" id="PS50275"/>
    </source>
</evidence>
<dbReference type="eggNOG" id="KOG1890">
    <property type="taxonomic scope" value="Eukaryota"/>
</dbReference>
<dbReference type="AlphaFoldDB" id="G0SGL9"/>
<dbReference type="KEGG" id="cthr:CTHT_0066800"/>
<feature type="region of interest" description="Disordered" evidence="1">
    <location>
        <begin position="412"/>
        <end position="438"/>
    </location>
</feature>
<feature type="region of interest" description="Disordered" evidence="1">
    <location>
        <begin position="275"/>
        <end position="317"/>
    </location>
</feature>
<evidence type="ECO:0000313" key="4">
    <source>
        <dbReference type="EMBL" id="EGS17358.1"/>
    </source>
</evidence>
<dbReference type="InterPro" id="IPR034753">
    <property type="entry name" value="hSac2"/>
</dbReference>
<feature type="region of interest" description="Disordered" evidence="1">
    <location>
        <begin position="151"/>
        <end position="244"/>
    </location>
</feature>
<dbReference type="OrthoDB" id="405996at2759"/>
<dbReference type="RefSeq" id="XP_006696976.1">
    <property type="nucleotide sequence ID" value="XM_006696913.1"/>
</dbReference>
<dbReference type="PANTHER" id="PTHR45662">
    <property type="entry name" value="PHOSPHATIDYLINOSITIDE PHOSPHATASE SAC1"/>
    <property type="match status" value="1"/>
</dbReference>
<feature type="compositionally biased region" description="Low complexity" evidence="1">
    <location>
        <begin position="169"/>
        <end position="187"/>
    </location>
</feature>
<evidence type="ECO:0000313" key="5">
    <source>
        <dbReference type="Proteomes" id="UP000008066"/>
    </source>
</evidence>
<dbReference type="Proteomes" id="UP000008066">
    <property type="component" value="Unassembled WGS sequence"/>
</dbReference>
<evidence type="ECO:0000259" key="3">
    <source>
        <dbReference type="PROSITE" id="PS51791"/>
    </source>
</evidence>
<dbReference type="PROSITE" id="PS51791">
    <property type="entry name" value="HSAC2"/>
    <property type="match status" value="1"/>
</dbReference>
<feature type="region of interest" description="Disordered" evidence="1">
    <location>
        <begin position="29"/>
        <end position="50"/>
    </location>
</feature>
<reference evidence="4 5" key="1">
    <citation type="journal article" date="2011" name="Cell">
        <title>Insight into structure and assembly of the nuclear pore complex by utilizing the genome of a eukaryotic thermophile.</title>
        <authorList>
            <person name="Amlacher S."/>
            <person name="Sarges P."/>
            <person name="Flemming D."/>
            <person name="van Noort V."/>
            <person name="Kunze R."/>
            <person name="Devos D.P."/>
            <person name="Arumugam M."/>
            <person name="Bork P."/>
            <person name="Hurt E."/>
        </authorList>
    </citation>
    <scope>NUCLEOTIDE SEQUENCE [LARGE SCALE GENOMIC DNA]</scope>
    <source>
        <strain evidence="5">DSM 1495 / CBS 144.50 / IMI 039719</strain>
    </source>
</reference>
<dbReference type="Pfam" id="PF12456">
    <property type="entry name" value="hSac2"/>
    <property type="match status" value="1"/>
</dbReference>
<feature type="domain" description="HSac2" evidence="3">
    <location>
        <begin position="796"/>
        <end position="947"/>
    </location>
</feature>
<protein>
    <submittedName>
        <fullName evidence="4">Uncharacterized protein</fullName>
    </submittedName>
</protein>
<dbReference type="GO" id="GO:0043812">
    <property type="term" value="F:phosphatidylinositol-4-phosphate phosphatase activity"/>
    <property type="evidence" value="ECO:0007669"/>
    <property type="project" value="TreeGrafter"/>
</dbReference>
<dbReference type="PROSITE" id="PS50275">
    <property type="entry name" value="SAC"/>
    <property type="match status" value="1"/>
</dbReference>
<dbReference type="HOGENOM" id="CLU_006249_1_0_1"/>